<dbReference type="PANTHER" id="PTHR30163">
    <property type="entry name" value="MEMBRANE-BOUND LYTIC MUREIN TRANSGLYCOSYLASE B"/>
    <property type="match status" value="1"/>
</dbReference>
<dbReference type="SUPFAM" id="SSF47090">
    <property type="entry name" value="PGBD-like"/>
    <property type="match status" value="1"/>
</dbReference>
<comment type="caution">
    <text evidence="3">The sequence shown here is derived from an EMBL/GenBank/DDBJ whole genome shotgun (WGS) entry which is preliminary data.</text>
</comment>
<dbReference type="NCBIfam" id="TIGR02283">
    <property type="entry name" value="MltB_2"/>
    <property type="match status" value="1"/>
</dbReference>
<dbReference type="InterPro" id="IPR036365">
    <property type="entry name" value="PGBD-like_sf"/>
</dbReference>
<dbReference type="Pfam" id="PF01471">
    <property type="entry name" value="PG_binding_1"/>
    <property type="match status" value="1"/>
</dbReference>
<feature type="domain" description="Transglycosylase SLT" evidence="2">
    <location>
        <begin position="55"/>
        <end position="352"/>
    </location>
</feature>
<dbReference type="Proteomes" id="UP001156905">
    <property type="component" value="Unassembled WGS sequence"/>
</dbReference>
<feature type="domain" description="Peptidoglycan binding-like" evidence="1">
    <location>
        <begin position="372"/>
        <end position="410"/>
    </location>
</feature>
<evidence type="ECO:0000259" key="1">
    <source>
        <dbReference type="Pfam" id="PF01471"/>
    </source>
</evidence>
<keyword evidence="4" id="KW-1185">Reference proteome</keyword>
<name>A0ABQ6AZ73_9BRAD</name>
<evidence type="ECO:0000259" key="2">
    <source>
        <dbReference type="Pfam" id="PF13406"/>
    </source>
</evidence>
<proteinExistence type="predicted"/>
<reference evidence="4" key="1">
    <citation type="journal article" date="2019" name="Int. J. Syst. Evol. Microbiol.">
        <title>The Global Catalogue of Microorganisms (GCM) 10K type strain sequencing project: providing services to taxonomists for standard genome sequencing and annotation.</title>
        <authorList>
            <consortium name="The Broad Institute Genomics Platform"/>
            <consortium name="The Broad Institute Genome Sequencing Center for Infectious Disease"/>
            <person name="Wu L."/>
            <person name="Ma J."/>
        </authorList>
    </citation>
    <scope>NUCLEOTIDE SEQUENCE [LARGE SCALE GENOMIC DNA]</scope>
    <source>
        <strain evidence="4">NBRC 102520</strain>
    </source>
</reference>
<dbReference type="SUPFAM" id="SSF53955">
    <property type="entry name" value="Lysozyme-like"/>
    <property type="match status" value="1"/>
</dbReference>
<dbReference type="Pfam" id="PF13406">
    <property type="entry name" value="SLT_2"/>
    <property type="match status" value="1"/>
</dbReference>
<dbReference type="InterPro" id="IPR002477">
    <property type="entry name" value="Peptidoglycan-bd-like"/>
</dbReference>
<dbReference type="Gene3D" id="1.10.530.10">
    <property type="match status" value="1"/>
</dbReference>
<dbReference type="EMBL" id="BSOW01000014">
    <property type="protein sequence ID" value="GLR87350.1"/>
    <property type="molecule type" value="Genomic_DNA"/>
</dbReference>
<dbReference type="RefSeq" id="WP_284268154.1">
    <property type="nucleotide sequence ID" value="NZ_BSOW01000014.1"/>
</dbReference>
<dbReference type="PANTHER" id="PTHR30163:SF8">
    <property type="entry name" value="LYTIC MUREIN TRANSGLYCOSYLASE"/>
    <property type="match status" value="1"/>
</dbReference>
<sequence length="412" mass="45121">MRELAGNTPKGLSDKGCSGSPARALLRILRRTSIAGTIALVMLMQALEARAEPAFDAWRAQLWLEAQARGVKQAVFDRATNVQLDLGLPDLVIPGRPVKEQAEFVKLPADYLPRQQLTGLARTGARHFQSYRDLLARIEADYGVPGNVVIAIWGRETDYGAEVQRHPVFQALVTQAYLGRRKDLFRSELLIALDLVQQGTISMDAKGSYTGAMGHTQFEPSDFLKFAADGDGDGKIDLERSIPDALASGAKQLRDYGWQRGKRWGFKVRLPPTVSCVESSPDVKRPLEAWLKLGVMPVGDPGIATGMLQDPAQLVMPAGVYGPAFLVFANFQAIRSYNQSDVYALFVGHLADLIAGGAPFVTPWARLKPLRNSEVAAIQTQLNRSGYYSDAIDGRLGTVTRRAIGQYQRARA</sequence>
<dbReference type="Gene3D" id="1.10.101.10">
    <property type="entry name" value="PGBD-like superfamily/PGBD"/>
    <property type="match status" value="1"/>
</dbReference>
<evidence type="ECO:0000313" key="4">
    <source>
        <dbReference type="Proteomes" id="UP001156905"/>
    </source>
</evidence>
<dbReference type="InterPro" id="IPR036366">
    <property type="entry name" value="PGBDSf"/>
</dbReference>
<dbReference type="InterPro" id="IPR031304">
    <property type="entry name" value="SLT_2"/>
</dbReference>
<evidence type="ECO:0000313" key="3">
    <source>
        <dbReference type="EMBL" id="GLR87350.1"/>
    </source>
</evidence>
<dbReference type="InterPro" id="IPR023346">
    <property type="entry name" value="Lysozyme-like_dom_sf"/>
</dbReference>
<gene>
    <name evidence="3" type="ORF">GCM10007857_40610</name>
</gene>
<accession>A0ABQ6AZ73</accession>
<dbReference type="InterPro" id="IPR043426">
    <property type="entry name" value="MltB-like"/>
</dbReference>
<dbReference type="InterPro" id="IPR011970">
    <property type="entry name" value="MltB_2"/>
</dbReference>
<organism evidence="3 4">
    <name type="scientific">Bradyrhizobium iriomotense</name>
    <dbReference type="NCBI Taxonomy" id="441950"/>
    <lineage>
        <taxon>Bacteria</taxon>
        <taxon>Pseudomonadati</taxon>
        <taxon>Pseudomonadota</taxon>
        <taxon>Alphaproteobacteria</taxon>
        <taxon>Hyphomicrobiales</taxon>
        <taxon>Nitrobacteraceae</taxon>
        <taxon>Bradyrhizobium</taxon>
    </lineage>
</organism>
<dbReference type="Gene3D" id="1.10.8.350">
    <property type="entry name" value="Bacterial muramidase"/>
    <property type="match status" value="1"/>
</dbReference>
<protein>
    <submittedName>
        <fullName evidence="3">Transglycosylase</fullName>
    </submittedName>
</protein>